<dbReference type="AlphaFoldDB" id="A0A836ETM2"/>
<evidence type="ECO:0000256" key="8">
    <source>
        <dbReference type="SAM" id="MobiDB-lite"/>
    </source>
</evidence>
<feature type="non-terminal residue" evidence="10">
    <location>
        <position position="1"/>
    </location>
</feature>
<dbReference type="GO" id="GO:0030527">
    <property type="term" value="F:structural constituent of chromatin"/>
    <property type="evidence" value="ECO:0007669"/>
    <property type="project" value="InterPro"/>
</dbReference>
<dbReference type="FunFam" id="1.10.10.10:FF:000140">
    <property type="entry name" value="Histone H1.0"/>
    <property type="match status" value="1"/>
</dbReference>
<comment type="subcellular location">
    <subcellularLocation>
        <location evidence="3">Chromosome</location>
    </subcellularLocation>
    <subcellularLocation>
        <location evidence="2 7">Nucleus</location>
    </subcellularLocation>
</comment>
<dbReference type="CDD" id="cd00073">
    <property type="entry name" value="H15"/>
    <property type="match status" value="1"/>
</dbReference>
<dbReference type="InterPro" id="IPR036390">
    <property type="entry name" value="WH_DNA-bd_sf"/>
</dbReference>
<dbReference type="GO" id="GO:0031492">
    <property type="term" value="F:nucleosomal DNA binding"/>
    <property type="evidence" value="ECO:0007669"/>
    <property type="project" value="TreeGrafter"/>
</dbReference>
<dbReference type="PANTHER" id="PTHR11467">
    <property type="entry name" value="HISTONE H1"/>
    <property type="match status" value="1"/>
</dbReference>
<sequence length="226" mass="23618">MEDKSASGNAAATENLAAAAPAKKSAKSKAKTQRPKSNHPPTSEMVTSAIKELKDRKGSSVLAIKKYIVSTYKVDGEKFAPFIKRYLRAAVTSGAVVQTKGKGASGSFKLKTTKSSPKGKVKRAQKPSSNVKKVTEKKVAKKAPAAKKAAETKKTTAEKKPASPKKTAKTAATKKVEAAAKQKAAAQTKNLSKTKKATKAPAAKTKTPKPKTTKAAATKSGKAAKK</sequence>
<feature type="domain" description="H15" evidence="9">
    <location>
        <begin position="38"/>
        <end position="112"/>
    </location>
</feature>
<comment type="similarity">
    <text evidence="7">Belongs to the histone H1/H5 family.</text>
</comment>
<evidence type="ECO:0000256" key="1">
    <source>
        <dbReference type="ARBA" id="ARBA00002809"/>
    </source>
</evidence>
<dbReference type="GO" id="GO:0005634">
    <property type="term" value="C:nucleus"/>
    <property type="evidence" value="ECO:0007669"/>
    <property type="project" value="UniProtKB-SubCell"/>
</dbReference>
<keyword evidence="6 7" id="KW-0539">Nucleus</keyword>
<evidence type="ECO:0000256" key="2">
    <source>
        <dbReference type="ARBA" id="ARBA00004123"/>
    </source>
</evidence>
<dbReference type="SUPFAM" id="SSF46785">
    <property type="entry name" value="Winged helix' DNA-binding domain"/>
    <property type="match status" value="1"/>
</dbReference>
<dbReference type="GO" id="GO:0045910">
    <property type="term" value="P:negative regulation of DNA recombination"/>
    <property type="evidence" value="ECO:0007669"/>
    <property type="project" value="TreeGrafter"/>
</dbReference>
<evidence type="ECO:0000256" key="7">
    <source>
        <dbReference type="RuleBase" id="RU003894"/>
    </source>
</evidence>
<dbReference type="GO" id="GO:0003690">
    <property type="term" value="F:double-stranded DNA binding"/>
    <property type="evidence" value="ECO:0007669"/>
    <property type="project" value="TreeGrafter"/>
</dbReference>
<name>A0A836ETM2_9HYME</name>
<keyword evidence="5 7" id="KW-0238">DNA-binding</keyword>
<dbReference type="PROSITE" id="PS51504">
    <property type="entry name" value="H15"/>
    <property type="match status" value="1"/>
</dbReference>
<feature type="compositionally biased region" description="Low complexity" evidence="8">
    <location>
        <begin position="1"/>
        <end position="23"/>
    </location>
</feature>
<dbReference type="Pfam" id="PF00538">
    <property type="entry name" value="Linker_histone"/>
    <property type="match status" value="1"/>
</dbReference>
<dbReference type="EMBL" id="JAANIC010006124">
    <property type="protein sequence ID" value="KAG5329611.1"/>
    <property type="molecule type" value="Genomic_DNA"/>
</dbReference>
<dbReference type="GO" id="GO:0030261">
    <property type="term" value="P:chromosome condensation"/>
    <property type="evidence" value="ECO:0007669"/>
    <property type="project" value="TreeGrafter"/>
</dbReference>
<feature type="compositionally biased region" description="Basic residues" evidence="8">
    <location>
        <begin position="24"/>
        <end position="37"/>
    </location>
</feature>
<evidence type="ECO:0000256" key="3">
    <source>
        <dbReference type="ARBA" id="ARBA00004286"/>
    </source>
</evidence>
<evidence type="ECO:0000256" key="6">
    <source>
        <dbReference type="ARBA" id="ARBA00023242"/>
    </source>
</evidence>
<keyword evidence="4 7" id="KW-0158">Chromosome</keyword>
<dbReference type="Gene3D" id="1.10.10.10">
    <property type="entry name" value="Winged helix-like DNA-binding domain superfamily/Winged helix DNA-binding domain"/>
    <property type="match status" value="1"/>
</dbReference>
<organism evidence="10 11">
    <name type="scientific">Acromyrmex charruanus</name>
    <dbReference type="NCBI Taxonomy" id="2715315"/>
    <lineage>
        <taxon>Eukaryota</taxon>
        <taxon>Metazoa</taxon>
        <taxon>Ecdysozoa</taxon>
        <taxon>Arthropoda</taxon>
        <taxon>Hexapoda</taxon>
        <taxon>Insecta</taxon>
        <taxon>Pterygota</taxon>
        <taxon>Neoptera</taxon>
        <taxon>Endopterygota</taxon>
        <taxon>Hymenoptera</taxon>
        <taxon>Apocrita</taxon>
        <taxon>Aculeata</taxon>
        <taxon>Formicoidea</taxon>
        <taxon>Formicidae</taxon>
        <taxon>Myrmicinae</taxon>
        <taxon>Acromyrmex</taxon>
    </lineage>
</organism>
<feature type="non-terminal residue" evidence="10">
    <location>
        <position position="226"/>
    </location>
</feature>
<evidence type="ECO:0000256" key="4">
    <source>
        <dbReference type="ARBA" id="ARBA00022454"/>
    </source>
</evidence>
<dbReference type="InterPro" id="IPR005819">
    <property type="entry name" value="H1/H5"/>
</dbReference>
<dbReference type="PANTHER" id="PTHR11467:SF20">
    <property type="entry name" value="H15 DOMAIN-CONTAINING PROTEIN-RELATED"/>
    <property type="match status" value="1"/>
</dbReference>
<dbReference type="InterPro" id="IPR036388">
    <property type="entry name" value="WH-like_DNA-bd_sf"/>
</dbReference>
<comment type="function">
    <text evidence="1">Histones H1 are necessary for the condensation of nucleosome chains into higher-order structures.</text>
</comment>
<accession>A0A836ETM2</accession>
<evidence type="ECO:0000313" key="10">
    <source>
        <dbReference type="EMBL" id="KAG5329611.1"/>
    </source>
</evidence>
<proteinExistence type="inferred from homology"/>
<dbReference type="GO" id="GO:0000786">
    <property type="term" value="C:nucleosome"/>
    <property type="evidence" value="ECO:0007669"/>
    <property type="project" value="InterPro"/>
</dbReference>
<evidence type="ECO:0000256" key="5">
    <source>
        <dbReference type="ARBA" id="ARBA00023125"/>
    </source>
</evidence>
<feature type="region of interest" description="Disordered" evidence="8">
    <location>
        <begin position="1"/>
        <end position="45"/>
    </location>
</feature>
<dbReference type="SMART" id="SM00526">
    <property type="entry name" value="H15"/>
    <property type="match status" value="1"/>
</dbReference>
<feature type="region of interest" description="Disordered" evidence="8">
    <location>
        <begin position="98"/>
        <end position="226"/>
    </location>
</feature>
<feature type="compositionally biased region" description="Low complexity" evidence="8">
    <location>
        <begin position="213"/>
        <end position="226"/>
    </location>
</feature>
<reference evidence="10" key="1">
    <citation type="submission" date="2020-03" db="EMBL/GenBank/DDBJ databases">
        <title>Relaxed selection underlies rapid genomic changes in the transitions from sociality to social parasitism in ants.</title>
        <authorList>
            <person name="Bi X."/>
        </authorList>
    </citation>
    <scope>NUCLEOTIDE SEQUENCE</scope>
    <source>
        <strain evidence="10">BGI-DK2014a</strain>
        <tissue evidence="10">Whole body</tissue>
    </source>
</reference>
<dbReference type="Proteomes" id="UP000669903">
    <property type="component" value="Unassembled WGS sequence"/>
</dbReference>
<feature type="compositionally biased region" description="Basic and acidic residues" evidence="8">
    <location>
        <begin position="148"/>
        <end position="161"/>
    </location>
</feature>
<keyword evidence="11" id="KW-1185">Reference proteome</keyword>
<protein>
    <submittedName>
        <fullName evidence="10">H1 protein</fullName>
    </submittedName>
</protein>
<dbReference type="PRINTS" id="PR00624">
    <property type="entry name" value="HISTONEH5"/>
</dbReference>
<evidence type="ECO:0000259" key="9">
    <source>
        <dbReference type="PROSITE" id="PS51504"/>
    </source>
</evidence>
<evidence type="ECO:0000313" key="11">
    <source>
        <dbReference type="Proteomes" id="UP000669903"/>
    </source>
</evidence>
<dbReference type="InterPro" id="IPR005818">
    <property type="entry name" value="Histone_H1/H5_H15"/>
</dbReference>
<dbReference type="GO" id="GO:0006334">
    <property type="term" value="P:nucleosome assembly"/>
    <property type="evidence" value="ECO:0007669"/>
    <property type="project" value="InterPro"/>
</dbReference>
<comment type="caution">
    <text evidence="10">The sequence shown here is derived from an EMBL/GenBank/DDBJ whole genome shotgun (WGS) entry which is preliminary data.</text>
</comment>
<gene>
    <name evidence="10" type="primary">His1_0</name>
    <name evidence="10" type="ORF">G6Z76_0001934</name>
</gene>